<accession>A0A3G6J2R9</accession>
<dbReference type="PROSITE" id="PS00599">
    <property type="entry name" value="AA_TRANSFER_CLASS_2"/>
    <property type="match status" value="1"/>
</dbReference>
<keyword evidence="9" id="KW-1185">Reference proteome</keyword>
<dbReference type="NCBIfam" id="TIGR01141">
    <property type="entry name" value="hisC"/>
    <property type="match status" value="1"/>
</dbReference>
<dbReference type="EMBL" id="CP033897">
    <property type="protein sequence ID" value="AZA12361.1"/>
    <property type="molecule type" value="Genomic_DNA"/>
</dbReference>
<dbReference type="HAMAP" id="MF_01513">
    <property type="entry name" value="Phe_aminotrans_2"/>
    <property type="match status" value="1"/>
</dbReference>
<evidence type="ECO:0000256" key="4">
    <source>
        <dbReference type="ARBA" id="ARBA00022679"/>
    </source>
</evidence>
<proteinExistence type="inferred from homology"/>
<dbReference type="InterPro" id="IPR024892">
    <property type="entry name" value="ArAT"/>
</dbReference>
<dbReference type="Gene3D" id="3.40.640.10">
    <property type="entry name" value="Type I PLP-dependent aspartate aminotransferase-like (Major domain)"/>
    <property type="match status" value="1"/>
</dbReference>
<dbReference type="InterPro" id="IPR015424">
    <property type="entry name" value="PyrdxlP-dep_Trfase"/>
</dbReference>
<feature type="modified residue" description="N6-(pyridoxal phosphate)lysine" evidence="6">
    <location>
        <position position="224"/>
    </location>
</feature>
<protein>
    <recommendedName>
        <fullName evidence="6">Aromatic amino acid aminotransferase</fullName>
        <shortName evidence="6">ArAT</shortName>
        <ecNumber evidence="6">2.6.1.57</ecNumber>
    </recommendedName>
</protein>
<comment type="similarity">
    <text evidence="6">Belongs to the class-II pyridoxal-phosphate-dependent aminotransferase family.</text>
</comment>
<comment type="cofactor">
    <cofactor evidence="1 6">
        <name>pyridoxal 5'-phosphate</name>
        <dbReference type="ChEBI" id="CHEBI:597326"/>
    </cofactor>
</comment>
<dbReference type="GO" id="GO:0004400">
    <property type="term" value="F:histidinol-phosphate transaminase activity"/>
    <property type="evidence" value="ECO:0007669"/>
    <property type="project" value="InterPro"/>
</dbReference>
<dbReference type="Pfam" id="PF00155">
    <property type="entry name" value="Aminotran_1_2"/>
    <property type="match status" value="1"/>
</dbReference>
<dbReference type="HAMAP" id="MF_01023">
    <property type="entry name" value="HisC_aminotrans_2"/>
    <property type="match status" value="1"/>
</dbReference>
<dbReference type="InterPro" id="IPR050106">
    <property type="entry name" value="HistidinolP_aminotransfase"/>
</dbReference>
<evidence type="ECO:0000256" key="6">
    <source>
        <dbReference type="HAMAP-Rule" id="MF_01513"/>
    </source>
</evidence>
<feature type="domain" description="Aminotransferase class I/classII large" evidence="7">
    <location>
        <begin position="32"/>
        <end position="344"/>
    </location>
</feature>
<dbReference type="InterPro" id="IPR005861">
    <property type="entry name" value="HisP_aminotrans"/>
</dbReference>
<dbReference type="InterPro" id="IPR015422">
    <property type="entry name" value="PyrdxlP-dep_Trfase_small"/>
</dbReference>
<evidence type="ECO:0000256" key="3">
    <source>
        <dbReference type="ARBA" id="ARBA00022576"/>
    </source>
</evidence>
<dbReference type="KEGG" id="cgk:CGERO_10405"/>
<dbReference type="EC" id="2.6.1.57" evidence="6"/>
<keyword evidence="5 6" id="KW-0663">Pyridoxal phosphate</keyword>
<evidence type="ECO:0000313" key="8">
    <source>
        <dbReference type="EMBL" id="AZA12361.1"/>
    </source>
</evidence>
<dbReference type="GO" id="GO:0030170">
    <property type="term" value="F:pyridoxal phosphate binding"/>
    <property type="evidence" value="ECO:0007669"/>
    <property type="project" value="UniProtKB-UniRule"/>
</dbReference>
<dbReference type="InterPro" id="IPR001917">
    <property type="entry name" value="Aminotrans_II_pyridoxalP_BS"/>
</dbReference>
<dbReference type="GO" id="GO:0008793">
    <property type="term" value="F:aromatic-amino-acid transaminase activity"/>
    <property type="evidence" value="ECO:0007669"/>
    <property type="project" value="UniProtKB-UniRule"/>
</dbReference>
<reference evidence="8 9" key="1">
    <citation type="submission" date="2018-11" db="EMBL/GenBank/DDBJ databases">
        <authorList>
            <person name="Kleinhagauer T."/>
            <person name="Glaeser S.P."/>
            <person name="Spergser J."/>
            <person name="Ruckert C."/>
            <person name="Kaempfer P."/>
            <person name="Busse H.-J."/>
        </authorList>
    </citation>
    <scope>NUCLEOTIDE SEQUENCE [LARGE SCALE GENOMIC DNA]</scope>
    <source>
        <strain evidence="8 9">W8</strain>
    </source>
</reference>
<gene>
    <name evidence="6 8" type="primary">pat</name>
    <name evidence="8" type="ORF">CGERO_10405</name>
</gene>
<dbReference type="AlphaFoldDB" id="A0A3G6J2R9"/>
<comment type="subunit">
    <text evidence="2 6">Homodimer.</text>
</comment>
<evidence type="ECO:0000256" key="2">
    <source>
        <dbReference type="ARBA" id="ARBA00011738"/>
    </source>
</evidence>
<dbReference type="NCBIfam" id="NF002878">
    <property type="entry name" value="PRK03321.1"/>
    <property type="match status" value="1"/>
</dbReference>
<dbReference type="GO" id="GO:0000105">
    <property type="term" value="P:L-histidine biosynthetic process"/>
    <property type="evidence" value="ECO:0007669"/>
    <property type="project" value="InterPro"/>
</dbReference>
<evidence type="ECO:0000256" key="5">
    <source>
        <dbReference type="ARBA" id="ARBA00022898"/>
    </source>
</evidence>
<evidence type="ECO:0000256" key="1">
    <source>
        <dbReference type="ARBA" id="ARBA00001933"/>
    </source>
</evidence>
<dbReference type="PANTHER" id="PTHR43643:SF3">
    <property type="entry name" value="HISTIDINOL-PHOSPHATE AMINOTRANSFERASE"/>
    <property type="match status" value="1"/>
</dbReference>
<dbReference type="Proteomes" id="UP000271587">
    <property type="component" value="Chromosome"/>
</dbReference>
<comment type="catalytic activity">
    <reaction evidence="6">
        <text>an aromatic L-alpha-amino acid + 2-oxoglutarate = an aromatic oxo-acid + L-glutamate</text>
        <dbReference type="Rhea" id="RHEA:17533"/>
        <dbReference type="ChEBI" id="CHEBI:16810"/>
        <dbReference type="ChEBI" id="CHEBI:29985"/>
        <dbReference type="ChEBI" id="CHEBI:73309"/>
        <dbReference type="ChEBI" id="CHEBI:84824"/>
        <dbReference type="EC" id="2.6.1.57"/>
    </reaction>
</comment>
<evidence type="ECO:0000259" key="7">
    <source>
        <dbReference type="Pfam" id="PF00155"/>
    </source>
</evidence>
<dbReference type="SUPFAM" id="SSF53383">
    <property type="entry name" value="PLP-dependent transferases"/>
    <property type="match status" value="1"/>
</dbReference>
<sequence>MSNLEQSSQRFHIRKDLGGIPKYMPGKDAPQAVKLSSNEVTHPPLPGVAEAMTRATAEANRYPDIANVKLRTALADSLGLSWEQVAVGVGSSALCQQLVQISAGPGDEVIYPWRSFEAYPIFVQVTGATAVPVPLDNNGANDLDAMADAITDNTKLIFVCNPNNPTGAEVSKAAFERFLKRVPSDVVIALDEAYTEYLRVEDTPLSTELLADHPNLIGLRTFSKAYGLAGVRVGYAFGQEAIIDALNRVALPFGVNVAAQAGALASLEAQQELLERTEIVVRNRDRVADHLGVPRSQANFVWLETTDGQRIAEQLFEQGVIVRAFPEGVRITVTDDEETDRLLAAWDAIDH</sequence>
<dbReference type="PANTHER" id="PTHR43643">
    <property type="entry name" value="HISTIDINOL-PHOSPHATE AMINOTRANSFERASE 2"/>
    <property type="match status" value="1"/>
</dbReference>
<dbReference type="OrthoDB" id="9809616at2"/>
<dbReference type="CDD" id="cd00609">
    <property type="entry name" value="AAT_like"/>
    <property type="match status" value="1"/>
</dbReference>
<dbReference type="RefSeq" id="WP_123935648.1">
    <property type="nucleotide sequence ID" value="NZ_CP033897.1"/>
</dbReference>
<organism evidence="8 9">
    <name type="scientific">Corynebacterium gerontici</name>
    <dbReference type="NCBI Taxonomy" id="2079234"/>
    <lineage>
        <taxon>Bacteria</taxon>
        <taxon>Bacillati</taxon>
        <taxon>Actinomycetota</taxon>
        <taxon>Actinomycetes</taxon>
        <taxon>Mycobacteriales</taxon>
        <taxon>Corynebacteriaceae</taxon>
        <taxon>Corynebacterium</taxon>
    </lineage>
</organism>
<comment type="function">
    <text evidence="6">Aminotransferase that catalyzes the conversion of aromatic amino acids and 2-oxoglutarate into corresponding aromatic oxo acids and L-glutamate.</text>
</comment>
<evidence type="ECO:0000313" key="9">
    <source>
        <dbReference type="Proteomes" id="UP000271587"/>
    </source>
</evidence>
<keyword evidence="4 6" id="KW-0808">Transferase</keyword>
<dbReference type="InterPro" id="IPR004839">
    <property type="entry name" value="Aminotransferase_I/II_large"/>
</dbReference>
<dbReference type="Gene3D" id="3.90.1150.10">
    <property type="entry name" value="Aspartate Aminotransferase, domain 1"/>
    <property type="match status" value="1"/>
</dbReference>
<keyword evidence="3 6" id="KW-0032">Aminotransferase</keyword>
<name>A0A3G6J2R9_9CORY</name>
<dbReference type="InterPro" id="IPR015421">
    <property type="entry name" value="PyrdxlP-dep_Trfase_major"/>
</dbReference>